<gene>
    <name evidence="1" type="ORF">FHS09_000950</name>
</gene>
<comment type="caution">
    <text evidence="1">The sequence shown here is derived from an EMBL/GenBank/DDBJ whole genome shotgun (WGS) entry which is preliminary data.</text>
</comment>
<proteinExistence type="predicted"/>
<dbReference type="RefSeq" id="WP_183457227.1">
    <property type="nucleotide sequence ID" value="NZ_JACHWZ010000003.1"/>
</dbReference>
<keyword evidence="2" id="KW-1185">Reference proteome</keyword>
<dbReference type="Proteomes" id="UP000535937">
    <property type="component" value="Unassembled WGS sequence"/>
</dbReference>
<protein>
    <submittedName>
        <fullName evidence="1">Uncharacterized protein</fullName>
    </submittedName>
</protein>
<name>A0A7W4W9F3_9GAMM</name>
<reference evidence="1 2" key="1">
    <citation type="submission" date="2020-08" db="EMBL/GenBank/DDBJ databases">
        <title>Genomic Encyclopedia of Type Strains, Phase III (KMG-III): the genomes of soil and plant-associated and newly described type strains.</title>
        <authorList>
            <person name="Whitman W."/>
        </authorList>
    </citation>
    <scope>NUCLEOTIDE SEQUENCE [LARGE SCALE GENOMIC DNA]</scope>
    <source>
        <strain evidence="1 2">CECT 8799</strain>
    </source>
</reference>
<dbReference type="AlphaFoldDB" id="A0A7W4W9F3"/>
<evidence type="ECO:0000313" key="2">
    <source>
        <dbReference type="Proteomes" id="UP000535937"/>
    </source>
</evidence>
<accession>A0A7W4W9F3</accession>
<sequence>MMPTAKQLTVEQLIQFLIDTDTELIVLFNELLQELPPNSTTPGDFISWLTDAVGTTHGSVQILLSIQEKLQMAAVENFFPPPG</sequence>
<evidence type="ECO:0000313" key="1">
    <source>
        <dbReference type="EMBL" id="MBB3060137.1"/>
    </source>
</evidence>
<organism evidence="1 2">
    <name type="scientific">Microbulbifer rhizosphaerae</name>
    <dbReference type="NCBI Taxonomy" id="1562603"/>
    <lineage>
        <taxon>Bacteria</taxon>
        <taxon>Pseudomonadati</taxon>
        <taxon>Pseudomonadota</taxon>
        <taxon>Gammaproteobacteria</taxon>
        <taxon>Cellvibrionales</taxon>
        <taxon>Microbulbiferaceae</taxon>
        <taxon>Microbulbifer</taxon>
    </lineage>
</organism>
<dbReference type="EMBL" id="JACHWZ010000003">
    <property type="protein sequence ID" value="MBB3060137.1"/>
    <property type="molecule type" value="Genomic_DNA"/>
</dbReference>